<evidence type="ECO:0000256" key="10">
    <source>
        <dbReference type="SAM" id="MobiDB-lite"/>
    </source>
</evidence>
<evidence type="ECO:0000256" key="6">
    <source>
        <dbReference type="ARBA" id="ARBA00023065"/>
    </source>
</evidence>
<keyword evidence="8 9" id="KW-0739">Sodium transport</keyword>
<feature type="transmembrane region" description="Helical" evidence="11">
    <location>
        <begin position="28"/>
        <end position="48"/>
    </location>
</feature>
<feature type="transmembrane region" description="Helical" evidence="11">
    <location>
        <begin position="157"/>
        <end position="181"/>
    </location>
</feature>
<protein>
    <recommendedName>
        <fullName evidence="9">Sodium/hydrogen exchanger</fullName>
    </recommendedName>
</protein>
<evidence type="ECO:0000256" key="8">
    <source>
        <dbReference type="ARBA" id="ARBA00023201"/>
    </source>
</evidence>
<comment type="subcellular location">
    <subcellularLocation>
        <location evidence="1">Membrane</location>
        <topology evidence="1">Multi-pass membrane protein</topology>
    </subcellularLocation>
</comment>
<evidence type="ECO:0000256" key="7">
    <source>
        <dbReference type="ARBA" id="ARBA00023136"/>
    </source>
</evidence>
<dbReference type="PRINTS" id="PR01084">
    <property type="entry name" value="NAHEXCHNGR"/>
</dbReference>
<keyword evidence="3 9" id="KW-0812">Transmembrane</keyword>
<feature type="transmembrane region" description="Helical" evidence="11">
    <location>
        <begin position="320"/>
        <end position="341"/>
    </location>
</feature>
<dbReference type="NCBIfam" id="TIGR00840">
    <property type="entry name" value="b_cpa1"/>
    <property type="match status" value="1"/>
</dbReference>
<accession>A0ABN7S1E6</accession>
<evidence type="ECO:0000313" key="14">
    <source>
        <dbReference type="Proteomes" id="UP001158576"/>
    </source>
</evidence>
<dbReference type="Gene3D" id="6.10.140.1330">
    <property type="match status" value="1"/>
</dbReference>
<dbReference type="EMBL" id="OU015568">
    <property type="protein sequence ID" value="CAG5086677.1"/>
    <property type="molecule type" value="Genomic_DNA"/>
</dbReference>
<gene>
    <name evidence="13" type="ORF">OKIOD_LOCUS2872</name>
</gene>
<comment type="similarity">
    <text evidence="9">Belongs to the monovalent cation:proton antiporter 1 (CPA1) transporter (TC 2.A.36) family.</text>
</comment>
<dbReference type="InterPro" id="IPR018422">
    <property type="entry name" value="Cation/H_exchanger_CPA1"/>
</dbReference>
<dbReference type="Pfam" id="PF00999">
    <property type="entry name" value="Na_H_Exchanger"/>
    <property type="match status" value="1"/>
</dbReference>
<evidence type="ECO:0000313" key="13">
    <source>
        <dbReference type="EMBL" id="CAG5086677.1"/>
    </source>
</evidence>
<feature type="transmembrane region" description="Helical" evidence="11">
    <location>
        <begin position="122"/>
        <end position="145"/>
    </location>
</feature>
<reference evidence="13 14" key="1">
    <citation type="submission" date="2021-04" db="EMBL/GenBank/DDBJ databases">
        <authorList>
            <person name="Bliznina A."/>
        </authorList>
    </citation>
    <scope>NUCLEOTIDE SEQUENCE [LARGE SCALE GENOMIC DNA]</scope>
</reference>
<keyword evidence="5" id="KW-0915">Sodium</keyword>
<feature type="region of interest" description="Disordered" evidence="10">
    <location>
        <begin position="691"/>
        <end position="738"/>
    </location>
</feature>
<dbReference type="InterPro" id="IPR006153">
    <property type="entry name" value="Cation/H_exchanger_TM"/>
</dbReference>
<dbReference type="PANTHER" id="PTHR10110:SF98">
    <property type="entry name" value="SODIUM_HYDROGEN EXCHANGER"/>
    <property type="match status" value="1"/>
</dbReference>
<evidence type="ECO:0000256" key="1">
    <source>
        <dbReference type="ARBA" id="ARBA00004141"/>
    </source>
</evidence>
<feature type="transmembrane region" description="Helical" evidence="11">
    <location>
        <begin position="289"/>
        <end position="308"/>
    </location>
</feature>
<feature type="transmembrane region" description="Helical" evidence="11">
    <location>
        <begin position="347"/>
        <end position="370"/>
    </location>
</feature>
<name>A0ABN7S1E6_OIKDI</name>
<keyword evidence="9" id="KW-0050">Antiport</keyword>
<keyword evidence="6 9" id="KW-0406">Ion transport</keyword>
<feature type="transmembrane region" description="Helical" evidence="11">
    <location>
        <begin position="232"/>
        <end position="255"/>
    </location>
</feature>
<dbReference type="InterPro" id="IPR004709">
    <property type="entry name" value="NaH_exchanger"/>
</dbReference>
<feature type="transmembrane region" description="Helical" evidence="11">
    <location>
        <begin position="60"/>
        <end position="78"/>
    </location>
</feature>
<dbReference type="Proteomes" id="UP001158576">
    <property type="component" value="Chromosome PAR"/>
</dbReference>
<feature type="domain" description="Cation/H+ exchanger transmembrane" evidence="12">
    <location>
        <begin position="40"/>
        <end position="437"/>
    </location>
</feature>
<keyword evidence="2 9" id="KW-0813">Transport</keyword>
<feature type="transmembrane region" description="Helical" evidence="11">
    <location>
        <begin position="90"/>
        <end position="110"/>
    </location>
</feature>
<evidence type="ECO:0000259" key="12">
    <source>
        <dbReference type="Pfam" id="PF00999"/>
    </source>
</evidence>
<organism evidence="13 14">
    <name type="scientific">Oikopleura dioica</name>
    <name type="common">Tunicate</name>
    <dbReference type="NCBI Taxonomy" id="34765"/>
    <lineage>
        <taxon>Eukaryota</taxon>
        <taxon>Metazoa</taxon>
        <taxon>Chordata</taxon>
        <taxon>Tunicata</taxon>
        <taxon>Appendicularia</taxon>
        <taxon>Copelata</taxon>
        <taxon>Oikopleuridae</taxon>
        <taxon>Oikopleura</taxon>
    </lineage>
</organism>
<feature type="transmembrane region" description="Helical" evidence="11">
    <location>
        <begin position="409"/>
        <end position="431"/>
    </location>
</feature>
<feature type="compositionally biased region" description="Polar residues" evidence="10">
    <location>
        <begin position="720"/>
        <end position="731"/>
    </location>
</feature>
<sequence>MEDIAVASAEASEHLEIVGDLEHGWEEVGGVFILSVYVIIAALLKLGFHQICGNPFPVPECVLLICTGLVAGGIAYLIQDDQNIADIYFTPTIFFVIILPPIVFEAGYFMPKDPFFDNLGTILTYAIFGTFFNAMAIGGSIYCVVTYGLVPGFDEEISFIHCLLFGSIISAVDPVAVIAVFDEIHVNMTLYICVFGESLLNDGVAVVLYRVFEGFANLENNEPPPSNWGPEVGRAFLKFLVVAGGGLVVGLVYGFIGSLMTKYTKHAPIIEPLLIYACAYLAYLTAEWIQLSSIIAIVFAGFFMKPFCEANMAPSSISSLHYIQKLLSSIMDITIFIFLGISAISDFWTIVFITIYRVISVYVLTFILNIGRLDRISYVDQFVMAYGGLRGGIAFSLCKLMCINTVPSIQSMLCSTIVAVFFTSFVQGMTIKPIVEWLQVKKQGEQEQTVLKEMTESVVDHLTVGIADIIQSRGRHWWMNRIANLTDDYITPILVREPDKIKNQSIIDVWAQLNVEDAAKLVQKQTDVKNYAGLENDDDDLNKIRLLLPGALVGDERINPEAPHGQEGFGGERAQTDIKMHHMLRDNLYANRQRIELSGHIKYRNLGSSSEQANLTKQQQEILVRRRIKSLKETPEQIEFRKQMRKTEAQRKTYRKTISEGRKTMSLEPRKTVTTPVTPQPEMFEMAPRKTKILFEEPVEPTPPSDLPWRNSGNDDHAATRSTQGRPQSQLLEHEKSL</sequence>
<keyword evidence="7 11" id="KW-0472">Membrane</keyword>
<evidence type="ECO:0000256" key="9">
    <source>
        <dbReference type="RuleBase" id="RU003722"/>
    </source>
</evidence>
<keyword evidence="4 11" id="KW-1133">Transmembrane helix</keyword>
<evidence type="ECO:0000256" key="11">
    <source>
        <dbReference type="SAM" id="Phobius"/>
    </source>
</evidence>
<evidence type="ECO:0000256" key="3">
    <source>
        <dbReference type="ARBA" id="ARBA00022692"/>
    </source>
</evidence>
<evidence type="ECO:0000256" key="5">
    <source>
        <dbReference type="ARBA" id="ARBA00023053"/>
    </source>
</evidence>
<proteinExistence type="inferred from homology"/>
<keyword evidence="14" id="KW-1185">Reference proteome</keyword>
<dbReference type="PANTHER" id="PTHR10110">
    <property type="entry name" value="SODIUM/HYDROGEN EXCHANGER"/>
    <property type="match status" value="1"/>
</dbReference>
<evidence type="ECO:0000256" key="2">
    <source>
        <dbReference type="ARBA" id="ARBA00022448"/>
    </source>
</evidence>
<evidence type="ECO:0000256" key="4">
    <source>
        <dbReference type="ARBA" id="ARBA00022989"/>
    </source>
</evidence>